<dbReference type="GO" id="GO:0008233">
    <property type="term" value="F:peptidase activity"/>
    <property type="evidence" value="ECO:0007669"/>
    <property type="project" value="UniProtKB-KW"/>
</dbReference>
<evidence type="ECO:0000256" key="3">
    <source>
        <dbReference type="ARBA" id="ARBA00022763"/>
    </source>
</evidence>
<dbReference type="GO" id="GO:0016829">
    <property type="term" value="F:lyase activity"/>
    <property type="evidence" value="ECO:0007669"/>
    <property type="project" value="UniProtKB-KW"/>
</dbReference>
<dbReference type="EMBL" id="JAVDXW010000001">
    <property type="protein sequence ID" value="MDR7301275.1"/>
    <property type="molecule type" value="Genomic_DNA"/>
</dbReference>
<reference evidence="10" key="1">
    <citation type="submission" date="2023-07" db="EMBL/GenBank/DDBJ databases">
        <title>Sequencing the genomes of 1000 actinobacteria strains.</title>
        <authorList>
            <person name="Klenk H.-P."/>
        </authorList>
    </citation>
    <scope>NUCLEOTIDE SEQUENCE</scope>
    <source>
        <strain evidence="10">DSM 45977</strain>
    </source>
</reference>
<evidence type="ECO:0000256" key="2">
    <source>
        <dbReference type="ARBA" id="ARBA00022670"/>
    </source>
</evidence>
<keyword evidence="5" id="KW-0190">Covalent protein-DNA linkage</keyword>
<dbReference type="Gene3D" id="3.90.1680.10">
    <property type="entry name" value="SOS response associated peptidase-like"/>
    <property type="match status" value="1"/>
</dbReference>
<keyword evidence="2 8" id="KW-0645">Protease</keyword>
<comment type="similarity">
    <text evidence="1 8">Belongs to the SOS response-associated peptidase family.</text>
</comment>
<organism evidence="10 11">
    <name type="scientific">Haloactinomyces albus</name>
    <dbReference type="NCBI Taxonomy" id="1352928"/>
    <lineage>
        <taxon>Bacteria</taxon>
        <taxon>Bacillati</taxon>
        <taxon>Actinomycetota</taxon>
        <taxon>Actinomycetes</taxon>
        <taxon>Actinopolysporales</taxon>
        <taxon>Actinopolysporaceae</taxon>
        <taxon>Haloactinomyces</taxon>
    </lineage>
</organism>
<dbReference type="PANTHER" id="PTHR13604">
    <property type="entry name" value="DC12-RELATED"/>
    <property type="match status" value="1"/>
</dbReference>
<sequence length="273" mass="29944">MMTPMCGRYASTKAPDVLAAEFDAVDATAAEVSGTGRPVADYNVAPMKPVLGVVQRHPHDADGHRDPARTERTIRVMRWGLVPKWAKDPAVGNRMINARSETVMSKPAFRGPIKYARCLLPADGWYEWKRETAPKQPYFMTFGDGSSLALAGIWATWRDPEADDAARPLVSCAVLTTEAVGPLLEVHERMPMVLPASAWQHWLDPDVRDVSALLGSPPPGLLERLELRPVSRAVNNVRNNGAALVERVAEEGQSGRRQPVGWNREPGEPSAEV</sequence>
<dbReference type="AlphaFoldDB" id="A0AAE3ZCC9"/>
<evidence type="ECO:0000313" key="11">
    <source>
        <dbReference type="Proteomes" id="UP001180845"/>
    </source>
</evidence>
<accession>A0AAE3ZCC9</accession>
<dbReference type="EC" id="3.4.-.-" evidence="8"/>
<comment type="caution">
    <text evidence="10">The sequence shown here is derived from an EMBL/GenBank/DDBJ whole genome shotgun (WGS) entry which is preliminary data.</text>
</comment>
<dbReference type="Proteomes" id="UP001180845">
    <property type="component" value="Unassembled WGS sequence"/>
</dbReference>
<dbReference type="SUPFAM" id="SSF143081">
    <property type="entry name" value="BB1717-like"/>
    <property type="match status" value="1"/>
</dbReference>
<gene>
    <name evidence="10" type="ORF">JOF55_001456</name>
</gene>
<dbReference type="GO" id="GO:0003697">
    <property type="term" value="F:single-stranded DNA binding"/>
    <property type="evidence" value="ECO:0007669"/>
    <property type="project" value="InterPro"/>
</dbReference>
<feature type="region of interest" description="Disordered" evidence="9">
    <location>
        <begin position="248"/>
        <end position="273"/>
    </location>
</feature>
<dbReference type="GO" id="GO:0006508">
    <property type="term" value="P:proteolysis"/>
    <property type="evidence" value="ECO:0007669"/>
    <property type="project" value="UniProtKB-KW"/>
</dbReference>
<evidence type="ECO:0000256" key="7">
    <source>
        <dbReference type="ARBA" id="ARBA00023239"/>
    </source>
</evidence>
<keyword evidence="4 8" id="KW-0378">Hydrolase</keyword>
<name>A0AAE3ZCC9_9ACTN</name>
<keyword evidence="7" id="KW-0456">Lyase</keyword>
<evidence type="ECO:0000256" key="8">
    <source>
        <dbReference type="RuleBase" id="RU364100"/>
    </source>
</evidence>
<evidence type="ECO:0000256" key="9">
    <source>
        <dbReference type="SAM" id="MobiDB-lite"/>
    </source>
</evidence>
<keyword evidence="3" id="KW-0227">DNA damage</keyword>
<keyword evidence="6" id="KW-0238">DNA-binding</keyword>
<evidence type="ECO:0000256" key="6">
    <source>
        <dbReference type="ARBA" id="ARBA00023125"/>
    </source>
</evidence>
<proteinExistence type="inferred from homology"/>
<protein>
    <recommendedName>
        <fullName evidence="8">Abasic site processing protein</fullName>
        <ecNumber evidence="8">3.4.-.-</ecNumber>
    </recommendedName>
</protein>
<evidence type="ECO:0000256" key="1">
    <source>
        <dbReference type="ARBA" id="ARBA00008136"/>
    </source>
</evidence>
<evidence type="ECO:0000256" key="4">
    <source>
        <dbReference type="ARBA" id="ARBA00022801"/>
    </source>
</evidence>
<dbReference type="InterPro" id="IPR036590">
    <property type="entry name" value="SRAP-like"/>
</dbReference>
<dbReference type="PANTHER" id="PTHR13604:SF0">
    <property type="entry name" value="ABASIC SITE PROCESSING PROTEIN HMCES"/>
    <property type="match status" value="1"/>
</dbReference>
<dbReference type="GO" id="GO:0106300">
    <property type="term" value="P:protein-DNA covalent cross-linking repair"/>
    <property type="evidence" value="ECO:0007669"/>
    <property type="project" value="InterPro"/>
</dbReference>
<dbReference type="InterPro" id="IPR003738">
    <property type="entry name" value="SRAP"/>
</dbReference>
<keyword evidence="11" id="KW-1185">Reference proteome</keyword>
<evidence type="ECO:0000313" key="10">
    <source>
        <dbReference type="EMBL" id="MDR7301275.1"/>
    </source>
</evidence>
<dbReference type="Pfam" id="PF02586">
    <property type="entry name" value="SRAP"/>
    <property type="match status" value="1"/>
</dbReference>
<evidence type="ECO:0000256" key="5">
    <source>
        <dbReference type="ARBA" id="ARBA00023124"/>
    </source>
</evidence>